<evidence type="ECO:0000313" key="3">
    <source>
        <dbReference type="EMBL" id="SMY08366.1"/>
    </source>
</evidence>
<keyword evidence="1" id="KW-1133">Transmembrane helix</keyword>
<dbReference type="Proteomes" id="UP000201613">
    <property type="component" value="Unassembled WGS sequence"/>
</dbReference>
<evidence type="ECO:0000313" key="4">
    <source>
        <dbReference type="Proteomes" id="UP000201613"/>
    </source>
</evidence>
<evidence type="ECO:0000259" key="2">
    <source>
        <dbReference type="Pfam" id="PF11977"/>
    </source>
</evidence>
<sequence>MPSFEILILVLGLILVGSLIGSLLAFVLRLRDLFRHDAPLPSKRGAKRGPPIFVDGSNVMHWGGDGPSEVPLRLVLSKLQENGFSPVVWFDANVGYKLQNRHMGPRELARMLPVRAEMIHLAPSGQPADPLVIEAALAEKARLVSNDRFMDWRAQYPGLRAKGVLVKGSVKGTKVELTL</sequence>
<accession>A0A238LHD1</accession>
<dbReference type="Gene3D" id="3.40.50.11980">
    <property type="match status" value="1"/>
</dbReference>
<dbReference type="RefSeq" id="WP_093992547.1">
    <property type="nucleotide sequence ID" value="NZ_FXZK01000004.1"/>
</dbReference>
<keyword evidence="1" id="KW-0812">Transmembrane</keyword>
<protein>
    <submittedName>
        <fullName evidence="3">Zc3h12a-like Ribonuclease NYN domain protein</fullName>
    </submittedName>
</protein>
<keyword evidence="1" id="KW-0472">Membrane</keyword>
<gene>
    <name evidence="3" type="ORF">LOM8899_02517</name>
</gene>
<dbReference type="AlphaFoldDB" id="A0A238LHD1"/>
<feature type="domain" description="RNase NYN" evidence="2">
    <location>
        <begin position="51"/>
        <end position="157"/>
    </location>
</feature>
<name>A0A238LHD1_9RHOB</name>
<keyword evidence="4" id="KW-1185">Reference proteome</keyword>
<dbReference type="OrthoDB" id="5196680at2"/>
<evidence type="ECO:0000256" key="1">
    <source>
        <dbReference type="SAM" id="Phobius"/>
    </source>
</evidence>
<dbReference type="Pfam" id="PF11977">
    <property type="entry name" value="RNase_Zc3h12a"/>
    <property type="match status" value="1"/>
</dbReference>
<dbReference type="EMBL" id="FXZK01000004">
    <property type="protein sequence ID" value="SMY08366.1"/>
    <property type="molecule type" value="Genomic_DNA"/>
</dbReference>
<reference evidence="4" key="1">
    <citation type="submission" date="2017-05" db="EMBL/GenBank/DDBJ databases">
        <authorList>
            <person name="Rodrigo-Torres L."/>
            <person name="Arahal R. D."/>
            <person name="Lucena T."/>
        </authorList>
    </citation>
    <scope>NUCLEOTIDE SEQUENCE [LARGE SCALE GENOMIC DNA]</scope>
    <source>
        <strain evidence="4">CECT 8899</strain>
    </source>
</reference>
<dbReference type="InterPro" id="IPR021869">
    <property type="entry name" value="RNase_Zc3h12_NYN"/>
</dbReference>
<proteinExistence type="predicted"/>
<organism evidence="3 4">
    <name type="scientific">Flavimaricola marinus</name>
    <dbReference type="NCBI Taxonomy" id="1819565"/>
    <lineage>
        <taxon>Bacteria</taxon>
        <taxon>Pseudomonadati</taxon>
        <taxon>Pseudomonadota</taxon>
        <taxon>Alphaproteobacteria</taxon>
        <taxon>Rhodobacterales</taxon>
        <taxon>Paracoccaceae</taxon>
        <taxon>Flavimaricola</taxon>
    </lineage>
</organism>
<feature type="transmembrane region" description="Helical" evidence="1">
    <location>
        <begin position="6"/>
        <end position="28"/>
    </location>
</feature>